<comment type="similarity">
    <text evidence="2 7">Belongs to the BI1 family.</text>
</comment>
<evidence type="ECO:0000256" key="2">
    <source>
        <dbReference type="ARBA" id="ARBA00010350"/>
    </source>
</evidence>
<keyword evidence="8" id="KW-0378">Hydrolase</keyword>
<evidence type="ECO:0000313" key="9">
    <source>
        <dbReference type="Proteomes" id="UP000295496"/>
    </source>
</evidence>
<organism evidence="8 9">
    <name type="scientific">Lonepinella koalarum</name>
    <dbReference type="NCBI Taxonomy" id="53417"/>
    <lineage>
        <taxon>Bacteria</taxon>
        <taxon>Pseudomonadati</taxon>
        <taxon>Pseudomonadota</taxon>
        <taxon>Gammaproteobacteria</taxon>
        <taxon>Pasteurellales</taxon>
        <taxon>Pasteurellaceae</taxon>
        <taxon>Lonepinella</taxon>
    </lineage>
</organism>
<evidence type="ECO:0000256" key="6">
    <source>
        <dbReference type="ARBA" id="ARBA00023136"/>
    </source>
</evidence>
<dbReference type="RefSeq" id="WP_132301314.1">
    <property type="nucleotide sequence ID" value="NZ_CP170642.1"/>
</dbReference>
<evidence type="ECO:0000256" key="7">
    <source>
        <dbReference type="RuleBase" id="RU004379"/>
    </source>
</evidence>
<evidence type="ECO:0000256" key="4">
    <source>
        <dbReference type="ARBA" id="ARBA00022692"/>
    </source>
</evidence>
<gene>
    <name evidence="8" type="ORF">EV692_1089</name>
</gene>
<dbReference type="AlphaFoldDB" id="A0A4R1KX12"/>
<feature type="transmembrane region" description="Helical" evidence="7">
    <location>
        <begin position="137"/>
        <end position="158"/>
    </location>
</feature>
<protein>
    <submittedName>
        <fullName evidence="8">Modulator of FtsH protease</fullName>
    </submittedName>
</protein>
<comment type="caution">
    <text evidence="8">The sequence shown here is derived from an EMBL/GenBank/DDBJ whole genome shotgun (WGS) entry which is preliminary data.</text>
</comment>
<dbReference type="PANTHER" id="PTHR23291:SF115">
    <property type="entry name" value="MODULATOR OF FTSH PROTEASE YCCA"/>
    <property type="match status" value="1"/>
</dbReference>
<keyword evidence="6 7" id="KW-0472">Membrane</keyword>
<dbReference type="GO" id="GO:0008233">
    <property type="term" value="F:peptidase activity"/>
    <property type="evidence" value="ECO:0007669"/>
    <property type="project" value="UniProtKB-KW"/>
</dbReference>
<dbReference type="Proteomes" id="UP000295496">
    <property type="component" value="Unassembled WGS sequence"/>
</dbReference>
<comment type="subcellular location">
    <subcellularLocation>
        <location evidence="1">Cell membrane</location>
        <topology evidence="1">Multi-pass membrane protein</topology>
    </subcellularLocation>
</comment>
<proteinExistence type="inferred from homology"/>
<evidence type="ECO:0000256" key="1">
    <source>
        <dbReference type="ARBA" id="ARBA00004651"/>
    </source>
</evidence>
<keyword evidence="9" id="KW-1185">Reference proteome</keyword>
<dbReference type="GO" id="GO:0006508">
    <property type="term" value="P:proteolysis"/>
    <property type="evidence" value="ECO:0007669"/>
    <property type="project" value="UniProtKB-KW"/>
</dbReference>
<keyword evidence="5 7" id="KW-1133">Transmembrane helix</keyword>
<evidence type="ECO:0000256" key="3">
    <source>
        <dbReference type="ARBA" id="ARBA00022475"/>
    </source>
</evidence>
<feature type="transmembrane region" description="Helical" evidence="7">
    <location>
        <begin position="81"/>
        <end position="103"/>
    </location>
</feature>
<reference evidence="8 9" key="1">
    <citation type="submission" date="2019-03" db="EMBL/GenBank/DDBJ databases">
        <title>Genomic Encyclopedia of Type Strains, Phase IV (KMG-IV): sequencing the most valuable type-strain genomes for metagenomic binning, comparative biology and taxonomic classification.</title>
        <authorList>
            <person name="Goeker M."/>
        </authorList>
    </citation>
    <scope>NUCLEOTIDE SEQUENCE [LARGE SCALE GENOMIC DNA]</scope>
    <source>
        <strain evidence="8 9">DSM 10053</strain>
    </source>
</reference>
<keyword evidence="8" id="KW-0645">Protease</keyword>
<feature type="transmembrane region" description="Helical" evidence="7">
    <location>
        <begin position="194"/>
        <end position="220"/>
    </location>
</feature>
<dbReference type="EMBL" id="SMGJ01000003">
    <property type="protein sequence ID" value="TCK69875.1"/>
    <property type="molecule type" value="Genomic_DNA"/>
</dbReference>
<dbReference type="GO" id="GO:0005886">
    <property type="term" value="C:plasma membrane"/>
    <property type="evidence" value="ECO:0007669"/>
    <property type="project" value="UniProtKB-SubCell"/>
</dbReference>
<feature type="transmembrane region" description="Helical" evidence="7">
    <location>
        <begin position="53"/>
        <end position="74"/>
    </location>
</feature>
<dbReference type="CDD" id="cd10433">
    <property type="entry name" value="YccA_like"/>
    <property type="match status" value="1"/>
</dbReference>
<dbReference type="Pfam" id="PF01027">
    <property type="entry name" value="Bax1-I"/>
    <property type="match status" value="1"/>
</dbReference>
<feature type="transmembrane region" description="Helical" evidence="7">
    <location>
        <begin position="109"/>
        <end position="130"/>
    </location>
</feature>
<evidence type="ECO:0000313" key="8">
    <source>
        <dbReference type="EMBL" id="TCK69875.1"/>
    </source>
</evidence>
<evidence type="ECO:0000256" key="5">
    <source>
        <dbReference type="ARBA" id="ARBA00022989"/>
    </source>
</evidence>
<feature type="transmembrane region" description="Helical" evidence="7">
    <location>
        <begin position="164"/>
        <end position="182"/>
    </location>
</feature>
<accession>A0A4R1KX12</accession>
<sequence>MQQQSQIVLGGREQSESLLQTHKVLRNTYFLLSLTLAFSAVVAYISMSLNLPYPGIIVMLVGFYGLLFLTNALANSAAGILAVFAFTGFLGYTIGPILNAYVGAGLGDAIVLALGGTAATFFACSAYVLTTKKDMSFLSGMMFALFIVLLIGMVANIFLKMPALQVAMSGLFVLFSAAGILFETSNIIHGGETNYIRATVSLFVSIYNLFISLLNLLGIFRGDD</sequence>
<dbReference type="OrthoDB" id="9813298at2"/>
<dbReference type="PANTHER" id="PTHR23291">
    <property type="entry name" value="BAX INHIBITOR-RELATED"/>
    <property type="match status" value="1"/>
</dbReference>
<dbReference type="InterPro" id="IPR006214">
    <property type="entry name" value="Bax_inhibitor_1-related"/>
</dbReference>
<name>A0A4R1KX12_9PAST</name>
<keyword evidence="4 7" id="KW-0812">Transmembrane</keyword>
<keyword evidence="3" id="KW-1003">Cell membrane</keyword>
<feature type="transmembrane region" description="Helical" evidence="7">
    <location>
        <begin position="29"/>
        <end position="47"/>
    </location>
</feature>